<evidence type="ECO:0000313" key="4">
    <source>
        <dbReference type="Proteomes" id="UP000265715"/>
    </source>
</evidence>
<organism evidence="3 4">
    <name type="scientific">Calidithermus terrae</name>
    <dbReference type="NCBI Taxonomy" id="1408545"/>
    <lineage>
        <taxon>Bacteria</taxon>
        <taxon>Thermotogati</taxon>
        <taxon>Deinococcota</taxon>
        <taxon>Deinococci</taxon>
        <taxon>Thermales</taxon>
        <taxon>Thermaceae</taxon>
        <taxon>Calidithermus</taxon>
    </lineage>
</organism>
<name>A0A399EE27_9DEIN</name>
<dbReference type="Pfam" id="PF13529">
    <property type="entry name" value="Peptidase_C39_2"/>
    <property type="match status" value="1"/>
</dbReference>
<comment type="caution">
    <text evidence="3">The sequence shown here is derived from an EMBL/GenBank/DDBJ whole genome shotgun (WGS) entry which is preliminary data.</text>
</comment>
<dbReference type="Proteomes" id="UP000265715">
    <property type="component" value="Unassembled WGS sequence"/>
</dbReference>
<evidence type="ECO:0000256" key="1">
    <source>
        <dbReference type="SAM" id="MobiDB-lite"/>
    </source>
</evidence>
<protein>
    <recommendedName>
        <fullName evidence="2">Peptidase C39-like domain-containing protein</fullName>
    </recommendedName>
</protein>
<feature type="region of interest" description="Disordered" evidence="1">
    <location>
        <begin position="1"/>
        <end position="26"/>
    </location>
</feature>
<feature type="region of interest" description="Disordered" evidence="1">
    <location>
        <begin position="292"/>
        <end position="319"/>
    </location>
</feature>
<proteinExistence type="predicted"/>
<dbReference type="EMBL" id="QXDL01000193">
    <property type="protein sequence ID" value="RIH81220.1"/>
    <property type="molecule type" value="Genomic_DNA"/>
</dbReference>
<evidence type="ECO:0000259" key="2">
    <source>
        <dbReference type="Pfam" id="PF13529"/>
    </source>
</evidence>
<accession>A0A399EE27</accession>
<dbReference type="InterPro" id="IPR039564">
    <property type="entry name" value="Peptidase_C39-like"/>
</dbReference>
<sequence>MLQQSRGLARPGLDPDPALEEQAEQAGRGFVPRPALRLGLAAGLEVELPADGRRVLDEGSALALRGAYRAVAHELARAYRRGSSAAEVAHALHKAEAATGMPLLEAVLTFLGRAEGLKAGLLRAYRGEEPQPAVAQASPALQRKAEAKPGEAWTRYYRGTAPQGGQGIAFDLKIHRAPDGRLSALYRVTPGSGITWRMTGAVLPNGSFYLERTDHGALVRGRYQNDNTLLVDYVRIVDERDPSPKPDDRKDLVFDNLVLEPSSDPLIEGASATGIEQTPRGTNLIQEIQTEPFVEAEDATRKRQESSDKPDDLDQLMGFKRKTPRYSVDQIQEARRRISLVKDEIERGNLYLLLQTKVIYRNQRDNNSTENGSKIGWKMCNLTSLAMALEVLGIKNPDQKKQFEDALEDYGRKNIRYWNRESPGNNGWKGLAESLYVKIDGQRYDVSVKFLLNPGANSRMPQDWWETTVLPELKSGNSIIMSVRGHIVRLQGMNNVGLVVDDPNGLADLSTYGGSDPITAMYSTNKERTNYANANAKEGSVGEGAKGEDNVWPWRSVVNHKWWWVAVLSLVKSN</sequence>
<keyword evidence="4" id="KW-1185">Reference proteome</keyword>
<dbReference type="AlphaFoldDB" id="A0A399EE27"/>
<feature type="compositionally biased region" description="Basic and acidic residues" evidence="1">
    <location>
        <begin position="298"/>
        <end position="312"/>
    </location>
</feature>
<evidence type="ECO:0000313" key="3">
    <source>
        <dbReference type="EMBL" id="RIH81220.1"/>
    </source>
</evidence>
<gene>
    <name evidence="3" type="ORF">Mterra_03305</name>
</gene>
<feature type="domain" description="Peptidase C39-like" evidence="2">
    <location>
        <begin position="357"/>
        <end position="504"/>
    </location>
</feature>
<reference evidence="3 4" key="1">
    <citation type="submission" date="2018-08" db="EMBL/GenBank/DDBJ databases">
        <title>Meiothermus terrae DSM 26712 genome sequencing project.</title>
        <authorList>
            <person name="Da Costa M.S."/>
            <person name="Albuquerque L."/>
            <person name="Raposo P."/>
            <person name="Froufe H.J.C."/>
            <person name="Barroso C.S."/>
            <person name="Egas C."/>
        </authorList>
    </citation>
    <scope>NUCLEOTIDE SEQUENCE [LARGE SCALE GENOMIC DNA]</scope>
    <source>
        <strain evidence="3 4">DSM 26712</strain>
    </source>
</reference>